<proteinExistence type="inferred from homology"/>
<accession>G1QBR9</accession>
<evidence type="ECO:0000256" key="2">
    <source>
        <dbReference type="ARBA" id="ARBA00022614"/>
    </source>
</evidence>
<dbReference type="STRING" id="59463.ENSMLUP00000021152"/>
<dbReference type="EMBL" id="AAPE02046042">
    <property type="status" value="NOT_ANNOTATED_CDS"/>
    <property type="molecule type" value="Genomic_DNA"/>
</dbReference>
<dbReference type="InParanoid" id="G1QBR9"/>
<evidence type="ECO:0000256" key="3">
    <source>
        <dbReference type="ARBA" id="ARBA00022737"/>
    </source>
</evidence>
<dbReference type="PIRSF" id="PIRSF038286">
    <property type="entry name" value="PRAME"/>
    <property type="match status" value="1"/>
</dbReference>
<dbReference type="InterPro" id="IPR050694">
    <property type="entry name" value="LRRC14/PRAME"/>
</dbReference>
<dbReference type="GO" id="GO:0045892">
    <property type="term" value="P:negative regulation of DNA-templated transcription"/>
    <property type="evidence" value="ECO:0007669"/>
    <property type="project" value="InterPro"/>
</dbReference>
<keyword evidence="5" id="KW-1185">Reference proteome</keyword>
<dbReference type="FunCoup" id="G1QBR9">
    <property type="interactions" value="31"/>
</dbReference>
<dbReference type="Proteomes" id="UP000001074">
    <property type="component" value="Unassembled WGS sequence"/>
</dbReference>
<dbReference type="PANTHER" id="PTHR14224">
    <property type="entry name" value="SIMILAR TO PREFERENTIALLY EXPRESSED ANTIGEN IN MELANOMA-LIKE 3"/>
    <property type="match status" value="1"/>
</dbReference>
<dbReference type="OMA" id="CQRCVYD"/>
<evidence type="ECO:0000313" key="5">
    <source>
        <dbReference type="Proteomes" id="UP000001074"/>
    </source>
</evidence>
<reference evidence="4 5" key="1">
    <citation type="journal article" date="2011" name="Nature">
        <title>A high-resolution map of human evolutionary constraint using 29 mammals.</title>
        <authorList>
            <person name="Lindblad-Toh K."/>
            <person name="Garber M."/>
            <person name="Zuk O."/>
            <person name="Lin M.F."/>
            <person name="Parker B.J."/>
            <person name="Washietl S."/>
            <person name="Kheradpour P."/>
            <person name="Ernst J."/>
            <person name="Jordan G."/>
            <person name="Mauceli E."/>
            <person name="Ward L.D."/>
            <person name="Lowe C.B."/>
            <person name="Holloway A.K."/>
            <person name="Clamp M."/>
            <person name="Gnerre S."/>
            <person name="Alfoldi J."/>
            <person name="Beal K."/>
            <person name="Chang J."/>
            <person name="Clawson H."/>
            <person name="Cuff J."/>
            <person name="Di Palma F."/>
            <person name="Fitzgerald S."/>
            <person name="Flicek P."/>
            <person name="Guttman M."/>
            <person name="Hubisz M.J."/>
            <person name="Jaffe D.B."/>
            <person name="Jungreis I."/>
            <person name="Kent W.J."/>
            <person name="Kostka D."/>
            <person name="Lara M."/>
            <person name="Martins A.L."/>
            <person name="Massingham T."/>
            <person name="Moltke I."/>
            <person name="Raney B.J."/>
            <person name="Rasmussen M.D."/>
            <person name="Robinson J."/>
            <person name="Stark A."/>
            <person name="Vilella A.J."/>
            <person name="Wen J."/>
            <person name="Xie X."/>
            <person name="Zody M.C."/>
            <person name="Baldwin J."/>
            <person name="Bloom T."/>
            <person name="Chin C.W."/>
            <person name="Heiman D."/>
            <person name="Nicol R."/>
            <person name="Nusbaum C."/>
            <person name="Young S."/>
            <person name="Wilkinson J."/>
            <person name="Worley K.C."/>
            <person name="Kovar C.L."/>
            <person name="Muzny D.M."/>
            <person name="Gibbs R.A."/>
            <person name="Cree A."/>
            <person name="Dihn H.H."/>
            <person name="Fowler G."/>
            <person name="Jhangiani S."/>
            <person name="Joshi V."/>
            <person name="Lee S."/>
            <person name="Lewis L.R."/>
            <person name="Nazareth L.V."/>
            <person name="Okwuonu G."/>
            <person name="Santibanez J."/>
            <person name="Warren W.C."/>
            <person name="Mardis E.R."/>
            <person name="Weinstock G.M."/>
            <person name="Wilson R.K."/>
            <person name="Delehaunty K."/>
            <person name="Dooling D."/>
            <person name="Fronik C."/>
            <person name="Fulton L."/>
            <person name="Fulton B."/>
            <person name="Graves T."/>
            <person name="Minx P."/>
            <person name="Sodergren E."/>
            <person name="Birney E."/>
            <person name="Margulies E.H."/>
            <person name="Herrero J."/>
            <person name="Green E.D."/>
            <person name="Haussler D."/>
            <person name="Siepel A."/>
            <person name="Goldman N."/>
            <person name="Pollard K.S."/>
            <person name="Pedersen J.S."/>
            <person name="Lander E.S."/>
            <person name="Kellis M."/>
        </authorList>
    </citation>
    <scope>NUCLEOTIDE SEQUENCE [LARGE SCALE GENOMIC DNA]</scope>
</reference>
<comment type="similarity">
    <text evidence="1">Belongs to the PRAME family.</text>
</comment>
<dbReference type="GO" id="GO:0005737">
    <property type="term" value="C:cytoplasm"/>
    <property type="evidence" value="ECO:0007669"/>
    <property type="project" value="TreeGrafter"/>
</dbReference>
<name>G1QBR9_MYOLU</name>
<dbReference type="GO" id="GO:0008284">
    <property type="term" value="P:positive regulation of cell population proliferation"/>
    <property type="evidence" value="ECO:0007669"/>
    <property type="project" value="InterPro"/>
</dbReference>
<keyword evidence="3" id="KW-0677">Repeat</keyword>
<dbReference type="PANTHER" id="PTHR14224:SF19">
    <property type="entry name" value="PRAME FAMILY MEMBER 11-RELATED"/>
    <property type="match status" value="1"/>
</dbReference>
<evidence type="ECO:0000313" key="4">
    <source>
        <dbReference type="Ensembl" id="ENSMLUP00000021152.1"/>
    </source>
</evidence>
<keyword evidence="2" id="KW-0433">Leucine-rich repeat</keyword>
<dbReference type="GO" id="GO:0045596">
    <property type="term" value="P:negative regulation of cell differentiation"/>
    <property type="evidence" value="ECO:0007669"/>
    <property type="project" value="InterPro"/>
</dbReference>
<dbReference type="Ensembl" id="ENSMLUT00000025706.1">
    <property type="protein sequence ID" value="ENSMLUP00000021152.1"/>
    <property type="gene ID" value="ENSMLUG00000024135.1"/>
</dbReference>
<reference evidence="4" key="3">
    <citation type="submission" date="2025-09" db="UniProtKB">
        <authorList>
            <consortium name="Ensembl"/>
        </authorList>
    </citation>
    <scope>IDENTIFICATION</scope>
</reference>
<sequence length="473" mass="54448">MSIQTPPTLLQLAVESLLRDQASAISALEYLPAELFPPLFIQAYRRKIWQPLSAMVRAWPFSLLPLGGLMQLPPVMVLKSMLDELDVLLAQKVRPRRWKLRVLDFRNTGENFWRMWCGDSTPKCSLTGPVAVHISSPNMEHPLAPLEVFLDLDFNERDGDEFFMYIVQWAQQRKELVHLCCKTLRFFDVPFERARKVLDGVQLDCIQEVEVDYPLDLPTLGTFALYLGQMSNLQRLSLSHINLLAEEEEQRSFSQFLTQMLRLRQLRDLNMESPSFLRGRLDQMLRCFEWCYPVSTLGFAGQLTHSDLTHLFQCPNLRQLKSLRLYGANLTDFSPEPFRALLEAVTPTLQDLQLDNCEMVDSHVEAILPALSHCHQLRKFTISNNKFSMAAVEKLLRHTAGLCSLEFELYPVPLECYTTHETVDRERVALIRAELTGTLRELGQPRTIRLDTKCFSSAGCLCHWLLRADDICC</sequence>
<dbReference type="GO" id="GO:0043066">
    <property type="term" value="P:negative regulation of apoptotic process"/>
    <property type="evidence" value="ECO:0007669"/>
    <property type="project" value="InterPro"/>
</dbReference>
<organism evidence="4 5">
    <name type="scientific">Myotis lucifugus</name>
    <name type="common">Little brown bat</name>
    <dbReference type="NCBI Taxonomy" id="59463"/>
    <lineage>
        <taxon>Eukaryota</taxon>
        <taxon>Metazoa</taxon>
        <taxon>Chordata</taxon>
        <taxon>Craniata</taxon>
        <taxon>Vertebrata</taxon>
        <taxon>Euteleostomi</taxon>
        <taxon>Mammalia</taxon>
        <taxon>Eutheria</taxon>
        <taxon>Laurasiatheria</taxon>
        <taxon>Chiroptera</taxon>
        <taxon>Yangochiroptera</taxon>
        <taxon>Vespertilionidae</taxon>
        <taxon>Myotis</taxon>
    </lineage>
</organism>
<dbReference type="InterPro" id="IPR026271">
    <property type="entry name" value="PRAME"/>
</dbReference>
<dbReference type="InterPro" id="IPR032675">
    <property type="entry name" value="LRR_dom_sf"/>
</dbReference>
<dbReference type="eggNOG" id="ENOG502QWSJ">
    <property type="taxonomic scope" value="Eukaryota"/>
</dbReference>
<dbReference type="SUPFAM" id="SSF52047">
    <property type="entry name" value="RNI-like"/>
    <property type="match status" value="1"/>
</dbReference>
<reference evidence="4" key="2">
    <citation type="submission" date="2025-08" db="UniProtKB">
        <authorList>
            <consortium name="Ensembl"/>
        </authorList>
    </citation>
    <scope>IDENTIFICATION</scope>
</reference>
<evidence type="ECO:0000256" key="1">
    <source>
        <dbReference type="ARBA" id="ARBA00009608"/>
    </source>
</evidence>
<protein>
    <submittedName>
        <fullName evidence="4">Uncharacterized protein</fullName>
    </submittedName>
</protein>
<dbReference type="HOGENOM" id="CLU_039635_2_1_1"/>
<dbReference type="GeneTree" id="ENSGT01030000234531"/>
<dbReference type="Gene3D" id="3.80.10.10">
    <property type="entry name" value="Ribonuclease Inhibitor"/>
    <property type="match status" value="1"/>
</dbReference>
<dbReference type="AlphaFoldDB" id="G1QBR9"/>